<evidence type="ECO:0000313" key="3">
    <source>
        <dbReference type="Proteomes" id="UP000193040"/>
    </source>
</evidence>
<name>A0A1X0XZ06_MYCSI</name>
<protein>
    <recommendedName>
        <fullName evidence="1">PknH-like extracellular domain-containing protein</fullName>
    </recommendedName>
</protein>
<dbReference type="EMBL" id="MZZM01000025">
    <property type="protein sequence ID" value="ORJ58143.1"/>
    <property type="molecule type" value="Genomic_DNA"/>
</dbReference>
<proteinExistence type="predicted"/>
<dbReference type="RefSeq" id="WP_084952587.1">
    <property type="nucleotide sequence ID" value="NZ_MZZM01000025.1"/>
</dbReference>
<dbReference type="Proteomes" id="UP000193040">
    <property type="component" value="Unassembled WGS sequence"/>
</dbReference>
<dbReference type="InterPro" id="IPR026954">
    <property type="entry name" value="PknH-like_Extracell"/>
</dbReference>
<dbReference type="AlphaFoldDB" id="A0A1X0XZ06"/>
<accession>A0A1X0XZ06</accession>
<evidence type="ECO:0000259" key="1">
    <source>
        <dbReference type="Pfam" id="PF14032"/>
    </source>
</evidence>
<comment type="caution">
    <text evidence="2">The sequence shown here is derived from an EMBL/GenBank/DDBJ whole genome shotgun (WGS) entry which is preliminary data.</text>
</comment>
<dbReference type="InterPro" id="IPR038232">
    <property type="entry name" value="PknH-like_Extracell_sf"/>
</dbReference>
<sequence length="329" mass="35068">MRDFVTGYYADLPARPADAWAKLDAHYQNQTGQSKFTDFWSTIQSVTVLSVSPRDANSVVAQLKYVRRDGTSSIEDRWLKMALVNGVMLLDESDRLGPVGGSPAPQPLFSPKAIDQVLLTADQLSKTLGVNVTNNPAGGGGGSALAMNSSSYGMADHSGQVTPRSCVGVAFTGEHDVYAAADPTATKTQTFGNFYSSSSYPGPYLLEQTAAVFFSAEQAQQFLKSSQAQWDTCSRSEVDATLGYENGRGYTLSAVRRLGDLITVAMASPAGENSADACQQALGVQENVVVETRVCEVPNVNSVPGTSDPNWASRDAEKVAKAMLENVKP</sequence>
<organism evidence="2 3">
    <name type="scientific">Mycobacterium simiae</name>
    <name type="common">Mycobacterium habana</name>
    <dbReference type="NCBI Taxonomy" id="1784"/>
    <lineage>
        <taxon>Bacteria</taxon>
        <taxon>Bacillati</taxon>
        <taxon>Actinomycetota</taxon>
        <taxon>Actinomycetes</taxon>
        <taxon>Mycobacteriales</taxon>
        <taxon>Mycobacteriaceae</taxon>
        <taxon>Mycobacterium</taxon>
        <taxon>Mycobacterium simiae complex</taxon>
    </lineage>
</organism>
<evidence type="ECO:0000313" key="2">
    <source>
        <dbReference type="EMBL" id="ORJ58143.1"/>
    </source>
</evidence>
<feature type="domain" description="PknH-like extracellular" evidence="1">
    <location>
        <begin position="111"/>
        <end position="324"/>
    </location>
</feature>
<dbReference type="Gene3D" id="3.40.1000.70">
    <property type="entry name" value="PknH-like extracellular domain"/>
    <property type="match status" value="1"/>
</dbReference>
<keyword evidence="3" id="KW-1185">Reference proteome</keyword>
<gene>
    <name evidence="2" type="ORF">B5M45_19415</name>
</gene>
<reference evidence="2 3" key="1">
    <citation type="submission" date="2017-03" db="EMBL/GenBank/DDBJ databases">
        <title>Genomic insights into Mycobacterium simiae human colonization.</title>
        <authorList>
            <person name="Steffani J.L."/>
            <person name="Brunck M.E."/>
            <person name="Cruz E."/>
            <person name="Montiel R."/>
            <person name="Barona F."/>
        </authorList>
    </citation>
    <scope>NUCLEOTIDE SEQUENCE [LARGE SCALE GENOMIC DNA]</scope>
    <source>
        <strain evidence="2 3">MsiGto</strain>
    </source>
</reference>
<dbReference type="Pfam" id="PF14032">
    <property type="entry name" value="PknH_C"/>
    <property type="match status" value="1"/>
</dbReference>